<keyword evidence="2 13" id="KW-0004">4Fe-4S</keyword>
<dbReference type="Pfam" id="PF00919">
    <property type="entry name" value="UPF0004"/>
    <property type="match status" value="1"/>
</dbReference>
<evidence type="ECO:0000256" key="4">
    <source>
        <dbReference type="ARBA" id="ARBA00022691"/>
    </source>
</evidence>
<protein>
    <recommendedName>
        <fullName evidence="10 13">tRNA-2-methylthio-N(6)-dimethylallyladenosine synthase</fullName>
        <ecNumber evidence="8 13">2.8.4.3</ecNumber>
    </recommendedName>
    <alternativeName>
        <fullName evidence="12 13">(Dimethylallyl)adenosine tRNA methylthiotransferase MiaB</fullName>
    </alternativeName>
    <alternativeName>
        <fullName evidence="11 13">tRNA-i(6)A37 methylthiotransferase</fullName>
    </alternativeName>
</protein>
<dbReference type="GO" id="GO:0051539">
    <property type="term" value="F:4 iron, 4 sulfur cluster binding"/>
    <property type="evidence" value="ECO:0007669"/>
    <property type="project" value="UniProtKB-UniRule"/>
</dbReference>
<dbReference type="PROSITE" id="PS51918">
    <property type="entry name" value="RADICAL_SAM"/>
    <property type="match status" value="1"/>
</dbReference>
<sequence>MKIIDGKAHRYVKFLVYGCQMNVADAERMAGQLADIGYERLSDEAAMEEADLLIINTCAVRETAEDKVYGKIGEIKGLKRNNPQLIFGITGCMAQKESDSLIKRAPHIDFVLGTGKVHELNQVVQEIEQEHGHVVNTALDDKTAPAIAEDSRVAREGKLSAWIPIMYGCNNFCTYCIVPYVRGRERSRRPEDVVKEVEQAVAQGYKEVTLLGQNVNSYGKDHKLATFAELLQMVDKVPGIKRVRFMTSHPKDLSDEVIEAIATGEHLCEHIHLPVQYGSNHLLKAMNRVYTVESYKDLVKKIRAKLPHASLTTDLIVGFPGETEEDFAQMLDFLKEIRYDSAYTFIYSKRSGTPAATMDNQVDDAVKKERLNALMAVQNQISLEKNQALLDSVMEVMVEGPSKNDASVWTGHTRTNKIVLFNHQDEQPGDFIQVKITHPQTWVLKGIRV</sequence>
<dbReference type="SUPFAM" id="SSF102114">
    <property type="entry name" value="Radical SAM enzymes"/>
    <property type="match status" value="1"/>
</dbReference>
<evidence type="ECO:0000313" key="18">
    <source>
        <dbReference type="Proteomes" id="UP000182412"/>
    </source>
</evidence>
<dbReference type="EC" id="2.8.4.3" evidence="8 13"/>
<dbReference type="GO" id="GO:0035597">
    <property type="term" value="F:tRNA-2-methylthio-N(6)-dimethylallyladenosine(37) synthase activity"/>
    <property type="evidence" value="ECO:0007669"/>
    <property type="project" value="UniProtKB-EC"/>
</dbReference>
<keyword evidence="6 13" id="KW-0408">Iron</keyword>
<keyword evidence="13" id="KW-0819">tRNA processing</keyword>
<keyword evidence="13" id="KW-0963">Cytoplasm</keyword>
<organism evidence="17 18">
    <name type="scientific">Selenomonas ruminantium</name>
    <dbReference type="NCBI Taxonomy" id="971"/>
    <lineage>
        <taxon>Bacteria</taxon>
        <taxon>Bacillati</taxon>
        <taxon>Bacillota</taxon>
        <taxon>Negativicutes</taxon>
        <taxon>Selenomonadales</taxon>
        <taxon>Selenomonadaceae</taxon>
        <taxon>Selenomonas</taxon>
    </lineage>
</organism>
<dbReference type="SFLD" id="SFLDS00029">
    <property type="entry name" value="Radical_SAM"/>
    <property type="match status" value="1"/>
</dbReference>
<dbReference type="NCBIfam" id="TIGR01574">
    <property type="entry name" value="miaB-methiolase"/>
    <property type="match status" value="1"/>
</dbReference>
<feature type="binding site" evidence="13">
    <location>
        <position position="169"/>
    </location>
    <ligand>
        <name>[4Fe-4S] cluster</name>
        <dbReference type="ChEBI" id="CHEBI:49883"/>
        <label>2</label>
        <note>4Fe-4S-S-AdoMet</note>
    </ligand>
</feature>
<proteinExistence type="inferred from homology"/>
<comment type="similarity">
    <text evidence="13">Belongs to the methylthiotransferase family. MiaB subfamily.</text>
</comment>
<dbReference type="InterPro" id="IPR038135">
    <property type="entry name" value="Methylthiotransferase_N_sf"/>
</dbReference>
<keyword evidence="5 13" id="KW-0479">Metal-binding</keyword>
<feature type="binding site" evidence="13">
    <location>
        <position position="58"/>
    </location>
    <ligand>
        <name>[4Fe-4S] cluster</name>
        <dbReference type="ChEBI" id="CHEBI:49883"/>
        <label>1</label>
    </ligand>
</feature>
<dbReference type="PROSITE" id="PS01278">
    <property type="entry name" value="MTTASE_RADICAL"/>
    <property type="match status" value="1"/>
</dbReference>
<dbReference type="InterPro" id="IPR006638">
    <property type="entry name" value="Elp3/MiaA/NifB-like_rSAM"/>
</dbReference>
<dbReference type="InterPro" id="IPR005839">
    <property type="entry name" value="Methylthiotransferase"/>
</dbReference>
<dbReference type="InterPro" id="IPR006463">
    <property type="entry name" value="MiaB_methiolase"/>
</dbReference>
<evidence type="ECO:0000259" key="15">
    <source>
        <dbReference type="PROSITE" id="PS51449"/>
    </source>
</evidence>
<dbReference type="InterPro" id="IPR007197">
    <property type="entry name" value="rSAM"/>
</dbReference>
<evidence type="ECO:0000256" key="5">
    <source>
        <dbReference type="ARBA" id="ARBA00022723"/>
    </source>
</evidence>
<dbReference type="GO" id="GO:0046872">
    <property type="term" value="F:metal ion binding"/>
    <property type="evidence" value="ECO:0007669"/>
    <property type="project" value="UniProtKB-KW"/>
</dbReference>
<dbReference type="HAMAP" id="MF_01864">
    <property type="entry name" value="tRNA_metthiotr_MiaB"/>
    <property type="match status" value="1"/>
</dbReference>
<feature type="domain" description="TRAM" evidence="14">
    <location>
        <begin position="387"/>
        <end position="449"/>
    </location>
</feature>
<dbReference type="SFLD" id="SFLDF00273">
    <property type="entry name" value="(dimethylallyl)adenosine_tRNA"/>
    <property type="match status" value="1"/>
</dbReference>
<reference evidence="17 18" key="1">
    <citation type="submission" date="2016-10" db="EMBL/GenBank/DDBJ databases">
        <authorList>
            <person name="de Groot N.N."/>
        </authorList>
    </citation>
    <scope>NUCLEOTIDE SEQUENCE [LARGE SCALE GENOMIC DNA]</scope>
    <source>
        <strain evidence="17 18">S137</strain>
    </source>
</reference>
<dbReference type="InterPro" id="IPR013848">
    <property type="entry name" value="Methylthiotransferase_N"/>
</dbReference>
<dbReference type="AlphaFoldDB" id="A0A1H0UFI3"/>
<comment type="subcellular location">
    <subcellularLocation>
        <location evidence="13">Cytoplasm</location>
    </subcellularLocation>
</comment>
<evidence type="ECO:0000256" key="6">
    <source>
        <dbReference type="ARBA" id="ARBA00023004"/>
    </source>
</evidence>
<dbReference type="InterPro" id="IPR002792">
    <property type="entry name" value="TRAM_dom"/>
</dbReference>
<keyword evidence="3 13" id="KW-0808">Transferase</keyword>
<gene>
    <name evidence="13" type="primary">miaB</name>
    <name evidence="17" type="ORF">SAMN05216366_13217</name>
</gene>
<dbReference type="CDD" id="cd01335">
    <property type="entry name" value="Radical_SAM"/>
    <property type="match status" value="1"/>
</dbReference>
<evidence type="ECO:0000259" key="14">
    <source>
        <dbReference type="PROSITE" id="PS50926"/>
    </source>
</evidence>
<feature type="domain" description="Radical SAM core" evidence="16">
    <location>
        <begin position="155"/>
        <end position="384"/>
    </location>
</feature>
<accession>A0A1H0UFI3</accession>
<feature type="binding site" evidence="13">
    <location>
        <position position="173"/>
    </location>
    <ligand>
        <name>[4Fe-4S] cluster</name>
        <dbReference type="ChEBI" id="CHEBI:49883"/>
        <label>2</label>
        <note>4Fe-4S-S-AdoMet</note>
    </ligand>
</feature>
<dbReference type="Pfam" id="PF01938">
    <property type="entry name" value="TRAM"/>
    <property type="match status" value="1"/>
</dbReference>
<feature type="binding site" evidence="13">
    <location>
        <position position="92"/>
    </location>
    <ligand>
        <name>[4Fe-4S] cluster</name>
        <dbReference type="ChEBI" id="CHEBI:49883"/>
        <label>1</label>
    </ligand>
</feature>
<comment type="cofactor">
    <cofactor evidence="13">
        <name>[4Fe-4S] cluster</name>
        <dbReference type="ChEBI" id="CHEBI:49883"/>
    </cofactor>
    <text evidence="13">Binds 2 [4Fe-4S] clusters. One cluster is coordinated with 3 cysteines and an exchangeable S-adenosyl-L-methionine.</text>
</comment>
<dbReference type="InterPro" id="IPR020612">
    <property type="entry name" value="Methylthiotransferase_CS"/>
</dbReference>
<feature type="binding site" evidence="13">
    <location>
        <position position="19"/>
    </location>
    <ligand>
        <name>[4Fe-4S] cluster</name>
        <dbReference type="ChEBI" id="CHEBI:49883"/>
        <label>1</label>
    </ligand>
</feature>
<evidence type="ECO:0000259" key="16">
    <source>
        <dbReference type="PROSITE" id="PS51918"/>
    </source>
</evidence>
<evidence type="ECO:0000256" key="11">
    <source>
        <dbReference type="ARBA" id="ARBA00080698"/>
    </source>
</evidence>
<evidence type="ECO:0000256" key="2">
    <source>
        <dbReference type="ARBA" id="ARBA00022485"/>
    </source>
</evidence>
<evidence type="ECO:0000256" key="3">
    <source>
        <dbReference type="ARBA" id="ARBA00022679"/>
    </source>
</evidence>
<dbReference type="FunFam" id="3.80.30.20:FF:000001">
    <property type="entry name" value="tRNA-2-methylthio-N(6)-dimethylallyladenosine synthase 2"/>
    <property type="match status" value="1"/>
</dbReference>
<dbReference type="SFLD" id="SFLDG01082">
    <property type="entry name" value="B12-binding_domain_containing"/>
    <property type="match status" value="1"/>
</dbReference>
<dbReference type="InterPro" id="IPR023404">
    <property type="entry name" value="rSAM_horseshoe"/>
</dbReference>
<dbReference type="PROSITE" id="PS50926">
    <property type="entry name" value="TRAM"/>
    <property type="match status" value="1"/>
</dbReference>
<comment type="catalytic activity">
    <reaction evidence="9 13">
        <text>N(6)-dimethylallyladenosine(37) in tRNA + (sulfur carrier)-SH + AH2 + 2 S-adenosyl-L-methionine = 2-methylsulfanyl-N(6)-dimethylallyladenosine(37) in tRNA + (sulfur carrier)-H + 5'-deoxyadenosine + L-methionine + A + S-adenosyl-L-homocysteine + 2 H(+)</text>
        <dbReference type="Rhea" id="RHEA:37067"/>
        <dbReference type="Rhea" id="RHEA-COMP:10375"/>
        <dbReference type="Rhea" id="RHEA-COMP:10376"/>
        <dbReference type="Rhea" id="RHEA-COMP:14737"/>
        <dbReference type="Rhea" id="RHEA-COMP:14739"/>
        <dbReference type="ChEBI" id="CHEBI:13193"/>
        <dbReference type="ChEBI" id="CHEBI:15378"/>
        <dbReference type="ChEBI" id="CHEBI:17319"/>
        <dbReference type="ChEBI" id="CHEBI:17499"/>
        <dbReference type="ChEBI" id="CHEBI:29917"/>
        <dbReference type="ChEBI" id="CHEBI:57844"/>
        <dbReference type="ChEBI" id="CHEBI:57856"/>
        <dbReference type="ChEBI" id="CHEBI:59789"/>
        <dbReference type="ChEBI" id="CHEBI:64428"/>
        <dbReference type="ChEBI" id="CHEBI:74415"/>
        <dbReference type="ChEBI" id="CHEBI:74417"/>
        <dbReference type="EC" id="2.8.4.3"/>
    </reaction>
</comment>
<dbReference type="InterPro" id="IPR058240">
    <property type="entry name" value="rSAM_sf"/>
</dbReference>
<dbReference type="Pfam" id="PF04055">
    <property type="entry name" value="Radical_SAM"/>
    <property type="match status" value="1"/>
</dbReference>
<dbReference type="SMART" id="SM00729">
    <property type="entry name" value="Elp3"/>
    <property type="match status" value="1"/>
</dbReference>
<dbReference type="OrthoDB" id="9805215at2"/>
<feature type="binding site" evidence="13">
    <location>
        <position position="176"/>
    </location>
    <ligand>
        <name>[4Fe-4S] cluster</name>
        <dbReference type="ChEBI" id="CHEBI:49883"/>
        <label>2</label>
        <note>4Fe-4S-S-AdoMet</note>
    </ligand>
</feature>
<dbReference type="FunFam" id="3.40.50.12160:FF:000003">
    <property type="entry name" value="CDK5 regulatory subunit-associated protein 1"/>
    <property type="match status" value="1"/>
</dbReference>
<feature type="domain" description="MTTase N-terminal" evidence="15">
    <location>
        <begin position="10"/>
        <end position="129"/>
    </location>
</feature>
<dbReference type="PANTHER" id="PTHR43020">
    <property type="entry name" value="CDK5 REGULATORY SUBUNIT-ASSOCIATED PROTEIN 1"/>
    <property type="match status" value="1"/>
</dbReference>
<keyword evidence="4 13" id="KW-0949">S-adenosyl-L-methionine</keyword>
<dbReference type="Gene3D" id="3.80.30.20">
    <property type="entry name" value="tm_1862 like domain"/>
    <property type="match status" value="1"/>
</dbReference>
<evidence type="ECO:0000256" key="10">
    <source>
        <dbReference type="ARBA" id="ARBA00068570"/>
    </source>
</evidence>
<dbReference type="SFLD" id="SFLDG01061">
    <property type="entry name" value="methylthiotransferase"/>
    <property type="match status" value="1"/>
</dbReference>
<evidence type="ECO:0000256" key="9">
    <source>
        <dbReference type="ARBA" id="ARBA00051425"/>
    </source>
</evidence>
<name>A0A1H0UFI3_SELRU</name>
<evidence type="ECO:0000256" key="12">
    <source>
        <dbReference type="ARBA" id="ARBA00081141"/>
    </source>
</evidence>
<dbReference type="Gene3D" id="3.40.50.12160">
    <property type="entry name" value="Methylthiotransferase, N-terminal domain"/>
    <property type="match status" value="1"/>
</dbReference>
<dbReference type="GO" id="GO:0005829">
    <property type="term" value="C:cytosol"/>
    <property type="evidence" value="ECO:0007669"/>
    <property type="project" value="TreeGrafter"/>
</dbReference>
<evidence type="ECO:0000313" key="17">
    <source>
        <dbReference type="EMBL" id="SDP64929.1"/>
    </source>
</evidence>
<comment type="subunit">
    <text evidence="13">Monomer.</text>
</comment>
<dbReference type="RefSeq" id="WP_074573184.1">
    <property type="nucleotide sequence ID" value="NZ_FNJQ01000032.1"/>
</dbReference>
<dbReference type="EMBL" id="FNJQ01000032">
    <property type="protein sequence ID" value="SDP64929.1"/>
    <property type="molecule type" value="Genomic_DNA"/>
</dbReference>
<evidence type="ECO:0000256" key="1">
    <source>
        <dbReference type="ARBA" id="ARBA00003234"/>
    </source>
</evidence>
<comment type="function">
    <text evidence="1 13">Catalyzes the methylthiolation of N6-(dimethylallyl)adenosine (i(6)A), leading to the formation of 2-methylthio-N6-(dimethylallyl)adenosine (ms(2)i(6)A) at position 37 in tRNAs that read codons beginning with uridine.</text>
</comment>
<evidence type="ECO:0000256" key="13">
    <source>
        <dbReference type="HAMAP-Rule" id="MF_01864"/>
    </source>
</evidence>
<keyword evidence="7 13" id="KW-0411">Iron-sulfur</keyword>
<dbReference type="Proteomes" id="UP000182412">
    <property type="component" value="Unassembled WGS sequence"/>
</dbReference>
<evidence type="ECO:0000256" key="7">
    <source>
        <dbReference type="ARBA" id="ARBA00023014"/>
    </source>
</evidence>
<dbReference type="PROSITE" id="PS51449">
    <property type="entry name" value="MTTASE_N"/>
    <property type="match status" value="1"/>
</dbReference>
<dbReference type="NCBIfam" id="TIGR00089">
    <property type="entry name" value="MiaB/RimO family radical SAM methylthiotransferase"/>
    <property type="match status" value="1"/>
</dbReference>
<dbReference type="PANTHER" id="PTHR43020:SF2">
    <property type="entry name" value="MITOCHONDRIAL TRNA METHYLTHIOTRANSFERASE CDK5RAP1"/>
    <property type="match status" value="1"/>
</dbReference>
<evidence type="ECO:0000256" key="8">
    <source>
        <dbReference type="ARBA" id="ARBA00033765"/>
    </source>
</evidence>